<dbReference type="STRING" id="135208.A0A4Y9ZZE3"/>
<reference evidence="3 4" key="1">
    <citation type="submission" date="2019-02" db="EMBL/GenBank/DDBJ databases">
        <title>Genome sequencing of the rare red list fungi Hericium alpestre (H. flagellum).</title>
        <authorList>
            <person name="Buettner E."/>
            <person name="Kellner H."/>
        </authorList>
    </citation>
    <scope>NUCLEOTIDE SEQUENCE [LARGE SCALE GENOMIC DNA]</scope>
    <source>
        <strain evidence="3 4">DSM 108284</strain>
    </source>
</reference>
<proteinExistence type="predicted"/>
<sequence length="460" mass="49412">MVHAVRLWTLLSATFSCALATEVMLGRTKIIGLDSPQFKQEFFGGIPFASPPVGDLRFRPPIAKFTLDGPSLSATNFSASCVQAGLPFSEISENCLTLNVFRPAGVSSKSELPVMVFIYGGGFVAGQSSIMNGTGLVSRSIARGTPIVFVSLNYRLGPLGFPLGDEAARNGLLNLGLHDQLVALKWVHANIHAFGGDPKKVAVSDREFPFAPVLDGPGGLIPDYPTKRVARGAGGKLPFLSGTVLDEGTSFTPQTLVGVTQAEAFGISLFSPSPAGTSALQTAVQNTLAQYSDDPADGCPYFTGNDTFGLDPEYKRTAAFVTDIGFLSLRRWFGRAAAARGALVHSYMFTDPQPENPPQIGITHASELPYVFGGTPAGNPGAPQLSEQMMDYWISFATSLDPNDGKGSERPKWEPYTPSKEFNHANLTMIADEFHISQTEFNDKNHFRLAIIALCVVPRW</sequence>
<dbReference type="InterPro" id="IPR050309">
    <property type="entry name" value="Type-B_Carboxylest/Lipase"/>
</dbReference>
<organism evidence="3 4">
    <name type="scientific">Hericium alpestre</name>
    <dbReference type="NCBI Taxonomy" id="135208"/>
    <lineage>
        <taxon>Eukaryota</taxon>
        <taxon>Fungi</taxon>
        <taxon>Dikarya</taxon>
        <taxon>Basidiomycota</taxon>
        <taxon>Agaricomycotina</taxon>
        <taxon>Agaricomycetes</taxon>
        <taxon>Russulales</taxon>
        <taxon>Hericiaceae</taxon>
        <taxon>Hericium</taxon>
    </lineage>
</organism>
<feature type="domain" description="Carboxylesterase type B" evidence="2">
    <location>
        <begin position="39"/>
        <end position="203"/>
    </location>
</feature>
<evidence type="ECO:0000313" key="3">
    <source>
        <dbReference type="EMBL" id="TFY78808.1"/>
    </source>
</evidence>
<dbReference type="PANTHER" id="PTHR11559">
    <property type="entry name" value="CARBOXYLESTERASE"/>
    <property type="match status" value="1"/>
</dbReference>
<dbReference type="SUPFAM" id="SSF53474">
    <property type="entry name" value="alpha/beta-Hydrolases"/>
    <property type="match status" value="1"/>
</dbReference>
<dbReference type="AlphaFoldDB" id="A0A4Y9ZZE3"/>
<gene>
    <name evidence="3" type="ORF">EWM64_g5204</name>
</gene>
<dbReference type="EMBL" id="SFCI01000612">
    <property type="protein sequence ID" value="TFY78808.1"/>
    <property type="molecule type" value="Genomic_DNA"/>
</dbReference>
<dbReference type="Proteomes" id="UP000298061">
    <property type="component" value="Unassembled WGS sequence"/>
</dbReference>
<feature type="signal peptide" evidence="1">
    <location>
        <begin position="1"/>
        <end position="20"/>
    </location>
</feature>
<protein>
    <recommendedName>
        <fullName evidence="2">Carboxylesterase type B domain-containing protein</fullName>
    </recommendedName>
</protein>
<evidence type="ECO:0000313" key="4">
    <source>
        <dbReference type="Proteomes" id="UP000298061"/>
    </source>
</evidence>
<dbReference type="Pfam" id="PF00135">
    <property type="entry name" value="COesterase"/>
    <property type="match status" value="2"/>
</dbReference>
<evidence type="ECO:0000256" key="1">
    <source>
        <dbReference type="SAM" id="SignalP"/>
    </source>
</evidence>
<evidence type="ECO:0000259" key="2">
    <source>
        <dbReference type="Pfam" id="PF00135"/>
    </source>
</evidence>
<dbReference type="OrthoDB" id="408631at2759"/>
<dbReference type="InterPro" id="IPR029058">
    <property type="entry name" value="AB_hydrolase_fold"/>
</dbReference>
<keyword evidence="1" id="KW-0732">Signal</keyword>
<accession>A0A4Y9ZZE3</accession>
<dbReference type="Gene3D" id="3.40.50.1820">
    <property type="entry name" value="alpha/beta hydrolase"/>
    <property type="match status" value="2"/>
</dbReference>
<dbReference type="InterPro" id="IPR002018">
    <property type="entry name" value="CarbesteraseB"/>
</dbReference>
<comment type="caution">
    <text evidence="3">The sequence shown here is derived from an EMBL/GenBank/DDBJ whole genome shotgun (WGS) entry which is preliminary data.</text>
</comment>
<name>A0A4Y9ZZE3_9AGAM</name>
<feature type="chain" id="PRO_5021347279" description="Carboxylesterase type B domain-containing protein" evidence="1">
    <location>
        <begin position="21"/>
        <end position="460"/>
    </location>
</feature>
<keyword evidence="4" id="KW-1185">Reference proteome</keyword>
<dbReference type="PROSITE" id="PS51257">
    <property type="entry name" value="PROKAR_LIPOPROTEIN"/>
    <property type="match status" value="1"/>
</dbReference>
<feature type="domain" description="Carboxylesterase type B" evidence="2">
    <location>
        <begin position="205"/>
        <end position="421"/>
    </location>
</feature>